<dbReference type="AlphaFoldDB" id="A0A8T2NUH5"/>
<organism evidence="4 5">
    <name type="scientific">Albula glossodonta</name>
    <name type="common">roundjaw bonefish</name>
    <dbReference type="NCBI Taxonomy" id="121402"/>
    <lineage>
        <taxon>Eukaryota</taxon>
        <taxon>Metazoa</taxon>
        <taxon>Chordata</taxon>
        <taxon>Craniata</taxon>
        <taxon>Vertebrata</taxon>
        <taxon>Euteleostomi</taxon>
        <taxon>Actinopterygii</taxon>
        <taxon>Neopterygii</taxon>
        <taxon>Teleostei</taxon>
        <taxon>Albuliformes</taxon>
        <taxon>Albulidae</taxon>
        <taxon>Albula</taxon>
    </lineage>
</organism>
<evidence type="ECO:0000313" key="4">
    <source>
        <dbReference type="EMBL" id="KAG9344603.1"/>
    </source>
</evidence>
<proteinExistence type="predicted"/>
<keyword evidence="5" id="KW-1185">Reference proteome</keyword>
<dbReference type="InterPro" id="IPR001881">
    <property type="entry name" value="EGF-like_Ca-bd_dom"/>
</dbReference>
<sequence length="194" mass="21398">MQQETCSDAEETGLLITRFKRRIQITPTTPRPSGKETQVEGINCIGSCTHQGRVPSFCSLSLVSKKTKTLAAVSVKTQKSYATMCNMPHREGRRPYGRDALAPSEHDYPIHEAGPEYDSHNEPLRFVPNYETEESPYDTFEGLRADECGILNGCENGRCIRVPEGYTCDCFDGYTLDMSRMACTGEGGGGWGGP</sequence>
<dbReference type="Gene3D" id="2.10.25.10">
    <property type="entry name" value="Laminin"/>
    <property type="match status" value="1"/>
</dbReference>
<accession>A0A8T2NUH5</accession>
<dbReference type="SMART" id="SM00181">
    <property type="entry name" value="EGF"/>
    <property type="match status" value="1"/>
</dbReference>
<feature type="domain" description="EGF-like" evidence="3">
    <location>
        <begin position="144"/>
        <end position="180"/>
    </location>
</feature>
<dbReference type="EMBL" id="JAFBMS010000020">
    <property type="protein sequence ID" value="KAG9344603.1"/>
    <property type="molecule type" value="Genomic_DNA"/>
</dbReference>
<dbReference type="PROSITE" id="PS50026">
    <property type="entry name" value="EGF_3"/>
    <property type="match status" value="1"/>
</dbReference>
<dbReference type="OrthoDB" id="10045365at2759"/>
<dbReference type="Pfam" id="PF00008">
    <property type="entry name" value="EGF"/>
    <property type="match status" value="1"/>
</dbReference>
<keyword evidence="1" id="KW-1015">Disulfide bond</keyword>
<reference evidence="4" key="1">
    <citation type="thesis" date="2021" institute="BYU ScholarsArchive" country="Provo, UT, USA">
        <title>Applications of and Algorithms for Genome Assembly and Genomic Analyses with an Emphasis on Marine Teleosts.</title>
        <authorList>
            <person name="Pickett B.D."/>
        </authorList>
    </citation>
    <scope>NUCLEOTIDE SEQUENCE</scope>
    <source>
        <strain evidence="4">HI-2016</strain>
    </source>
</reference>
<comment type="caution">
    <text evidence="2">Lacks conserved residue(s) required for the propagation of feature annotation.</text>
</comment>
<dbReference type="GO" id="GO:0005509">
    <property type="term" value="F:calcium ion binding"/>
    <property type="evidence" value="ECO:0007669"/>
    <property type="project" value="InterPro"/>
</dbReference>
<protein>
    <recommendedName>
        <fullName evidence="3">EGF-like domain-containing protein</fullName>
    </recommendedName>
</protein>
<keyword evidence="2" id="KW-0245">EGF-like domain</keyword>
<evidence type="ECO:0000313" key="5">
    <source>
        <dbReference type="Proteomes" id="UP000824540"/>
    </source>
</evidence>
<dbReference type="InterPro" id="IPR000742">
    <property type="entry name" value="EGF"/>
</dbReference>
<dbReference type="Proteomes" id="UP000824540">
    <property type="component" value="Unassembled WGS sequence"/>
</dbReference>
<dbReference type="SUPFAM" id="SSF57196">
    <property type="entry name" value="EGF/Laminin"/>
    <property type="match status" value="1"/>
</dbReference>
<dbReference type="SMART" id="SM00179">
    <property type="entry name" value="EGF_CA"/>
    <property type="match status" value="1"/>
</dbReference>
<name>A0A8T2NUH5_9TELE</name>
<evidence type="ECO:0000256" key="1">
    <source>
        <dbReference type="ARBA" id="ARBA00023157"/>
    </source>
</evidence>
<gene>
    <name evidence="4" type="ORF">JZ751_011275</name>
</gene>
<comment type="caution">
    <text evidence="4">The sequence shown here is derived from an EMBL/GenBank/DDBJ whole genome shotgun (WGS) entry which is preliminary data.</text>
</comment>
<dbReference type="CDD" id="cd00054">
    <property type="entry name" value="EGF_CA"/>
    <property type="match status" value="1"/>
</dbReference>
<dbReference type="FunFam" id="2.10.25.10:FF:000046">
    <property type="entry name" value="Latent-transforming growth factor beta-binding protein 1 isoform x2"/>
    <property type="match status" value="1"/>
</dbReference>
<evidence type="ECO:0000259" key="3">
    <source>
        <dbReference type="PROSITE" id="PS50026"/>
    </source>
</evidence>
<evidence type="ECO:0000256" key="2">
    <source>
        <dbReference type="PROSITE-ProRule" id="PRU00076"/>
    </source>
</evidence>